<dbReference type="GO" id="GO:0006260">
    <property type="term" value="P:DNA replication"/>
    <property type="evidence" value="ECO:0007669"/>
    <property type="project" value="UniProtKB-KW"/>
</dbReference>
<dbReference type="InterPro" id="IPR004365">
    <property type="entry name" value="NA-bd_OB_tRNA"/>
</dbReference>
<dbReference type="OrthoDB" id="25571at2759"/>
<dbReference type="InterPro" id="IPR036388">
    <property type="entry name" value="WH-like_DNA-bd_sf"/>
</dbReference>
<keyword evidence="6" id="KW-0233">DNA recombination</keyword>
<dbReference type="InterPro" id="IPR040260">
    <property type="entry name" value="RFA2-like"/>
</dbReference>
<keyword evidence="13" id="KW-1185">Reference proteome</keyword>
<dbReference type="PANTHER" id="PTHR13989">
    <property type="entry name" value="REPLICATION PROTEIN A-RELATED"/>
    <property type="match status" value="1"/>
</dbReference>
<dbReference type="Proteomes" id="UP000583929">
    <property type="component" value="Unassembled WGS sequence"/>
</dbReference>
<name>A0A7J6H7A5_CANSA</name>
<evidence type="ECO:0000256" key="7">
    <source>
        <dbReference type="ARBA" id="ARBA00023204"/>
    </source>
</evidence>
<dbReference type="AlphaFoldDB" id="A0A7J6H7A5"/>
<dbReference type="InterPro" id="IPR012340">
    <property type="entry name" value="NA-bd_OB-fold"/>
</dbReference>
<accession>A0A7J6H7A5</accession>
<evidence type="ECO:0000313" key="13">
    <source>
        <dbReference type="Proteomes" id="UP000583929"/>
    </source>
</evidence>
<dbReference type="Gene3D" id="2.40.50.140">
    <property type="entry name" value="Nucleic acid-binding proteins"/>
    <property type="match status" value="1"/>
</dbReference>
<dbReference type="InterPro" id="IPR014892">
    <property type="entry name" value="RPA_C"/>
</dbReference>
<dbReference type="SUPFAM" id="SSF46785">
    <property type="entry name" value="Winged helix' DNA-binding domain"/>
    <property type="match status" value="1"/>
</dbReference>
<dbReference type="PANTHER" id="PTHR13989:SF16">
    <property type="entry name" value="REPLICATION PROTEIN A2"/>
    <property type="match status" value="1"/>
</dbReference>
<dbReference type="GO" id="GO:0000724">
    <property type="term" value="P:double-strand break repair via homologous recombination"/>
    <property type="evidence" value="ECO:0007669"/>
    <property type="project" value="TreeGrafter"/>
</dbReference>
<evidence type="ECO:0000259" key="10">
    <source>
        <dbReference type="Pfam" id="PF01336"/>
    </source>
</evidence>
<evidence type="ECO:0000256" key="5">
    <source>
        <dbReference type="ARBA" id="ARBA00023125"/>
    </source>
</evidence>
<comment type="subcellular location">
    <subcellularLocation>
        <location evidence="1">Nucleus</location>
    </subcellularLocation>
</comment>
<dbReference type="GO" id="GO:0003697">
    <property type="term" value="F:single-stranded DNA binding"/>
    <property type="evidence" value="ECO:0007669"/>
    <property type="project" value="TreeGrafter"/>
</dbReference>
<dbReference type="Pfam" id="PF01336">
    <property type="entry name" value="tRNA_anti-codon"/>
    <property type="match status" value="1"/>
</dbReference>
<dbReference type="FunFam" id="1.10.10.10:FF:000168">
    <property type="entry name" value="Replication protein A 32 kDa subunit"/>
    <property type="match status" value="1"/>
</dbReference>
<feature type="domain" description="Replication protein A C-terminal" evidence="11">
    <location>
        <begin position="169"/>
        <end position="257"/>
    </location>
</feature>
<dbReference type="GO" id="GO:0000781">
    <property type="term" value="C:chromosome, telomeric region"/>
    <property type="evidence" value="ECO:0007669"/>
    <property type="project" value="TreeGrafter"/>
</dbReference>
<dbReference type="GO" id="GO:0006289">
    <property type="term" value="P:nucleotide-excision repair"/>
    <property type="evidence" value="ECO:0007669"/>
    <property type="project" value="TreeGrafter"/>
</dbReference>
<comment type="caution">
    <text evidence="12">The sequence shown here is derived from an EMBL/GenBank/DDBJ whole genome shotgun (WGS) entry which is preliminary data.</text>
</comment>
<protein>
    <submittedName>
        <fullName evidence="12">Uncharacterized protein</fullName>
    </submittedName>
</protein>
<evidence type="ECO:0000256" key="3">
    <source>
        <dbReference type="ARBA" id="ARBA00022705"/>
    </source>
</evidence>
<dbReference type="GO" id="GO:0005662">
    <property type="term" value="C:DNA replication factor A complex"/>
    <property type="evidence" value="ECO:0007669"/>
    <property type="project" value="TreeGrafter"/>
</dbReference>
<sequence length="265" mass="29191">MYGSQFDGNAAFSGGGFMPSQSVQNPDSSFSPAKNRDVQALLPVTVKQISTAFVPGSEKSEFVIDGVDVNNVKLVGIVSSKVGRITDVTFVLDDGTGRIDCNKWFHEAVDTSEMEGISDGMYVCVHGRLKSFQGKRTLNVFSIRPIEDYDEVAYHFIECIYVHFYNKKKVQAQGSAPTQPQAANSMHQSFAPYNADGSKSTEEMVLDILHHPSCLAREEGASVKQMLQQLKIPEIKLKLAIENLVREGNIYSTVDDDHFKSAING</sequence>
<keyword evidence="4" id="KW-0227">DNA damage</keyword>
<evidence type="ECO:0000256" key="6">
    <source>
        <dbReference type="ARBA" id="ARBA00023172"/>
    </source>
</evidence>
<feature type="domain" description="OB" evidence="10">
    <location>
        <begin position="72"/>
        <end position="146"/>
    </location>
</feature>
<dbReference type="InterPro" id="IPR014646">
    <property type="entry name" value="Rfa2/RPA32"/>
</dbReference>
<proteinExistence type="inferred from homology"/>
<evidence type="ECO:0000256" key="9">
    <source>
        <dbReference type="ARBA" id="ARBA00057177"/>
    </source>
</evidence>
<dbReference type="PIRSF" id="PIRSF036949">
    <property type="entry name" value="RPA32"/>
    <property type="match status" value="1"/>
</dbReference>
<dbReference type="SUPFAM" id="SSF50249">
    <property type="entry name" value="Nucleic acid-binding proteins"/>
    <property type="match status" value="1"/>
</dbReference>
<evidence type="ECO:0000256" key="8">
    <source>
        <dbReference type="ARBA" id="ARBA00023242"/>
    </source>
</evidence>
<evidence type="ECO:0000259" key="11">
    <source>
        <dbReference type="Pfam" id="PF08784"/>
    </source>
</evidence>
<comment type="function">
    <text evidence="9">Component of the replication protein A complex (RPA) required for DNA recombination, repair and replication. The activity of RPA is mediated by single-stranded DNA binding and protein interactions. Required fo cell division in meristems. Involved in the maintenance of transcriptional epigenetic gene silencing (TGS) at specific loci (including some transposons) by regulating histone H3 acetylation, 'Lys-4' and 'Lys-9' methylation.</text>
</comment>
<gene>
    <name evidence="12" type="ORF">G4B88_016477</name>
</gene>
<evidence type="ECO:0000256" key="4">
    <source>
        <dbReference type="ARBA" id="ARBA00022763"/>
    </source>
</evidence>
<dbReference type="EMBL" id="JAATIQ010000060">
    <property type="protein sequence ID" value="KAF4391167.1"/>
    <property type="molecule type" value="Genomic_DNA"/>
</dbReference>
<evidence type="ECO:0000256" key="2">
    <source>
        <dbReference type="ARBA" id="ARBA00007815"/>
    </source>
</evidence>
<dbReference type="FunFam" id="2.40.50.140:FF:000184">
    <property type="entry name" value="replication protein A 32 kDa subunit A-like"/>
    <property type="match status" value="1"/>
</dbReference>
<dbReference type="Pfam" id="PF08784">
    <property type="entry name" value="RPA_C"/>
    <property type="match status" value="1"/>
</dbReference>
<organism evidence="12 13">
    <name type="scientific">Cannabis sativa</name>
    <name type="common">Hemp</name>
    <name type="synonym">Marijuana</name>
    <dbReference type="NCBI Taxonomy" id="3483"/>
    <lineage>
        <taxon>Eukaryota</taxon>
        <taxon>Viridiplantae</taxon>
        <taxon>Streptophyta</taxon>
        <taxon>Embryophyta</taxon>
        <taxon>Tracheophyta</taxon>
        <taxon>Spermatophyta</taxon>
        <taxon>Magnoliopsida</taxon>
        <taxon>eudicotyledons</taxon>
        <taxon>Gunneridae</taxon>
        <taxon>Pentapetalae</taxon>
        <taxon>rosids</taxon>
        <taxon>fabids</taxon>
        <taxon>Rosales</taxon>
        <taxon>Cannabaceae</taxon>
        <taxon>Cannabis</taxon>
    </lineage>
</organism>
<keyword evidence="5" id="KW-0238">DNA-binding</keyword>
<keyword evidence="8" id="KW-0539">Nucleus</keyword>
<evidence type="ECO:0000256" key="1">
    <source>
        <dbReference type="ARBA" id="ARBA00004123"/>
    </source>
</evidence>
<comment type="similarity">
    <text evidence="2">Belongs to the replication factor A protein 2 family.</text>
</comment>
<dbReference type="InterPro" id="IPR036390">
    <property type="entry name" value="WH_DNA-bd_sf"/>
</dbReference>
<evidence type="ECO:0000313" key="12">
    <source>
        <dbReference type="EMBL" id="KAF4391167.1"/>
    </source>
</evidence>
<dbReference type="OMA" id="DEHHFKA"/>
<dbReference type="Gene3D" id="1.10.10.10">
    <property type="entry name" value="Winged helix-like DNA-binding domain superfamily/Winged helix DNA-binding domain"/>
    <property type="match status" value="1"/>
</dbReference>
<reference evidence="12 13" key="1">
    <citation type="journal article" date="2020" name="bioRxiv">
        <title>Sequence and annotation of 42 cannabis genomes reveals extensive copy number variation in cannabinoid synthesis and pathogen resistance genes.</title>
        <authorList>
            <person name="Mckernan K.J."/>
            <person name="Helbert Y."/>
            <person name="Kane L.T."/>
            <person name="Ebling H."/>
            <person name="Zhang L."/>
            <person name="Liu B."/>
            <person name="Eaton Z."/>
            <person name="Mclaughlin S."/>
            <person name="Kingan S."/>
            <person name="Baybayan P."/>
            <person name="Concepcion G."/>
            <person name="Jordan M."/>
            <person name="Riva A."/>
            <person name="Barbazuk W."/>
            <person name="Harkins T."/>
        </authorList>
    </citation>
    <scope>NUCLEOTIDE SEQUENCE [LARGE SCALE GENOMIC DNA]</scope>
    <source>
        <strain evidence="13">cv. Jamaican Lion 4</strain>
        <tissue evidence="12">Leaf</tissue>
    </source>
</reference>
<dbReference type="CDD" id="cd04478">
    <property type="entry name" value="RPA2_DBD_D"/>
    <property type="match status" value="1"/>
</dbReference>
<accession>A0A803Q984</accession>
<keyword evidence="3" id="KW-0235">DNA replication</keyword>
<keyword evidence="7" id="KW-0234">DNA repair</keyword>
<dbReference type="GO" id="GO:0035861">
    <property type="term" value="C:site of double-strand break"/>
    <property type="evidence" value="ECO:0007669"/>
    <property type="project" value="TreeGrafter"/>
</dbReference>